<dbReference type="Gene3D" id="3.60.21.10">
    <property type="match status" value="1"/>
</dbReference>
<protein>
    <submittedName>
        <fullName evidence="1">Uncharacterized protein</fullName>
    </submittedName>
</protein>
<dbReference type="SUPFAM" id="SSF56300">
    <property type="entry name" value="Metallo-dependent phosphatases"/>
    <property type="match status" value="1"/>
</dbReference>
<dbReference type="EMBL" id="UINC01052108">
    <property type="protein sequence ID" value="SVB67047.1"/>
    <property type="molecule type" value="Genomic_DNA"/>
</dbReference>
<gene>
    <name evidence="1" type="ORF">METZ01_LOCUS219901</name>
</gene>
<organism evidence="1">
    <name type="scientific">marine metagenome</name>
    <dbReference type="NCBI Taxonomy" id="408172"/>
    <lineage>
        <taxon>unclassified sequences</taxon>
        <taxon>metagenomes</taxon>
        <taxon>ecological metagenomes</taxon>
    </lineage>
</organism>
<proteinExistence type="predicted"/>
<reference evidence="1" key="1">
    <citation type="submission" date="2018-05" db="EMBL/GenBank/DDBJ databases">
        <authorList>
            <person name="Lanie J.A."/>
            <person name="Ng W.-L."/>
            <person name="Kazmierczak K.M."/>
            <person name="Andrzejewski T.M."/>
            <person name="Davidsen T.M."/>
            <person name="Wayne K.J."/>
            <person name="Tettelin H."/>
            <person name="Glass J.I."/>
            <person name="Rusch D."/>
            <person name="Podicherti R."/>
            <person name="Tsui H.-C.T."/>
            <person name="Winkler M.E."/>
        </authorList>
    </citation>
    <scope>NUCLEOTIDE SEQUENCE</scope>
</reference>
<dbReference type="AlphaFoldDB" id="A0A382FXT0"/>
<sequence>VLNESPRVVYPGSLQRIDFGEENDTKGFCVVELDPEESRGAREKSYEFVNVDARKFITIKVTILETDLDPMAKIARSIQYYDVSDAIVQVFIEVPVSRYKDVDETRVREMLSSSHFIATVRRNMIAENRNRLGKSLSESIEPLEALNTYFEERKLPIVRRELLVERGKQLIEETSRDESVS</sequence>
<dbReference type="PANTHER" id="PTHR30337">
    <property type="entry name" value="COMPONENT OF ATP-DEPENDENT DSDNA EXONUCLEASE"/>
    <property type="match status" value="1"/>
</dbReference>
<accession>A0A382FXT0</accession>
<dbReference type="InterPro" id="IPR029052">
    <property type="entry name" value="Metallo-depent_PP-like"/>
</dbReference>
<name>A0A382FXT0_9ZZZZ</name>
<dbReference type="InterPro" id="IPR050535">
    <property type="entry name" value="DNA_Repair-Maintenance_Comp"/>
</dbReference>
<feature type="non-terminal residue" evidence="1">
    <location>
        <position position="1"/>
    </location>
</feature>
<evidence type="ECO:0000313" key="1">
    <source>
        <dbReference type="EMBL" id="SVB67047.1"/>
    </source>
</evidence>